<dbReference type="Proteomes" id="UP001140074">
    <property type="component" value="Unassembled WGS sequence"/>
</dbReference>
<sequence>MNSDTVQIELPGAGPRPWDQLLKDVRELEMRFDTRIAEYMRFVQPASPRSAATNSDQGINSSTERQNCVQLESDLSTILGDLEAVIGEMSETVQLQRGSKRVLERHREMYNDYVREFNRYQTNVQAALTRSELLTGSNSGGGAANVADRDRLVQERGRIDQAHTDIDMVLDHAFSVRQDLVEQRSMIGGATSRMVSVTERIPGINLLLGRIRSRKRKEKVVLAIVLSICISILLYVLSG</sequence>
<evidence type="ECO:0000256" key="10">
    <source>
        <dbReference type="SAM" id="Phobius"/>
    </source>
</evidence>
<evidence type="ECO:0000256" key="6">
    <source>
        <dbReference type="ARBA" id="ARBA00022989"/>
    </source>
</evidence>
<comment type="similarity">
    <text evidence="2">Belongs to the GOSR1 family.</text>
</comment>
<evidence type="ECO:0000256" key="5">
    <source>
        <dbReference type="ARBA" id="ARBA00022927"/>
    </source>
</evidence>
<keyword evidence="8 10" id="KW-0472">Membrane</keyword>
<dbReference type="GO" id="GO:0006906">
    <property type="term" value="P:vesicle fusion"/>
    <property type="evidence" value="ECO:0007669"/>
    <property type="project" value="TreeGrafter"/>
</dbReference>
<keyword evidence="3" id="KW-0813">Transport</keyword>
<keyword evidence="12" id="KW-1185">Reference proteome</keyword>
<dbReference type="GO" id="GO:0005797">
    <property type="term" value="C:Golgi medial cisterna"/>
    <property type="evidence" value="ECO:0007669"/>
    <property type="project" value="TreeGrafter"/>
</dbReference>
<comment type="subcellular location">
    <subcellularLocation>
        <location evidence="1">Golgi apparatus membrane</location>
        <topology evidence="1">Single-pass type IV membrane protein</topology>
    </subcellularLocation>
</comment>
<dbReference type="AlphaFoldDB" id="A0A9W8IJV0"/>
<evidence type="ECO:0000256" key="8">
    <source>
        <dbReference type="ARBA" id="ARBA00023136"/>
    </source>
</evidence>
<dbReference type="GO" id="GO:0031201">
    <property type="term" value="C:SNARE complex"/>
    <property type="evidence" value="ECO:0007669"/>
    <property type="project" value="TreeGrafter"/>
</dbReference>
<feature type="compositionally biased region" description="Polar residues" evidence="9">
    <location>
        <begin position="50"/>
        <end position="65"/>
    </location>
</feature>
<feature type="region of interest" description="Disordered" evidence="9">
    <location>
        <begin position="46"/>
        <end position="65"/>
    </location>
</feature>
<evidence type="ECO:0000256" key="7">
    <source>
        <dbReference type="ARBA" id="ARBA00023034"/>
    </source>
</evidence>
<dbReference type="GO" id="GO:0000139">
    <property type="term" value="C:Golgi membrane"/>
    <property type="evidence" value="ECO:0007669"/>
    <property type="project" value="UniProtKB-SubCell"/>
</dbReference>
<reference evidence="11" key="1">
    <citation type="submission" date="2022-07" db="EMBL/GenBank/DDBJ databases">
        <title>Phylogenomic reconstructions and comparative analyses of Kickxellomycotina fungi.</title>
        <authorList>
            <person name="Reynolds N.K."/>
            <person name="Stajich J.E."/>
            <person name="Barry K."/>
            <person name="Grigoriev I.V."/>
            <person name="Crous P."/>
            <person name="Smith M.E."/>
        </authorList>
    </citation>
    <scope>NUCLEOTIDE SEQUENCE</scope>
    <source>
        <strain evidence="11">RSA 476</strain>
    </source>
</reference>
<evidence type="ECO:0000256" key="2">
    <source>
        <dbReference type="ARBA" id="ARBA00008473"/>
    </source>
</evidence>
<evidence type="ECO:0000256" key="9">
    <source>
        <dbReference type="SAM" id="MobiDB-lite"/>
    </source>
</evidence>
<keyword evidence="7" id="KW-0333">Golgi apparatus</keyword>
<dbReference type="GO" id="GO:0015031">
    <property type="term" value="P:protein transport"/>
    <property type="evidence" value="ECO:0007669"/>
    <property type="project" value="UniProtKB-KW"/>
</dbReference>
<comment type="caution">
    <text evidence="11">The sequence shown here is derived from an EMBL/GenBank/DDBJ whole genome shotgun (WGS) entry which is preliminary data.</text>
</comment>
<dbReference type="Pfam" id="PF12352">
    <property type="entry name" value="V-SNARE_C"/>
    <property type="match status" value="1"/>
</dbReference>
<evidence type="ECO:0000256" key="1">
    <source>
        <dbReference type="ARBA" id="ARBA00004409"/>
    </source>
</evidence>
<accession>A0A9W8IJV0</accession>
<keyword evidence="4 10" id="KW-0812">Transmembrane</keyword>
<gene>
    <name evidence="11" type="primary">GOS1</name>
    <name evidence="11" type="ORF">GGH94_002210</name>
</gene>
<dbReference type="GO" id="GO:0005484">
    <property type="term" value="F:SNAP receptor activity"/>
    <property type="evidence" value="ECO:0007669"/>
    <property type="project" value="TreeGrafter"/>
</dbReference>
<dbReference type="InterPro" id="IPR023601">
    <property type="entry name" value="Golgi_SNAP_su1"/>
</dbReference>
<protein>
    <submittedName>
        <fullName evidence="11">Protein transport protein gos1</fullName>
    </submittedName>
</protein>
<name>A0A9W8IJV0_9FUNG</name>
<evidence type="ECO:0000313" key="11">
    <source>
        <dbReference type="EMBL" id="KAJ2865441.1"/>
    </source>
</evidence>
<dbReference type="GO" id="GO:0048219">
    <property type="term" value="P:inter-Golgi cisterna vesicle-mediated transport"/>
    <property type="evidence" value="ECO:0007669"/>
    <property type="project" value="TreeGrafter"/>
</dbReference>
<dbReference type="EMBL" id="JANBUY010000059">
    <property type="protein sequence ID" value="KAJ2865441.1"/>
    <property type="molecule type" value="Genomic_DNA"/>
</dbReference>
<dbReference type="PANTHER" id="PTHR21094">
    <property type="entry name" value="GOS-28 SNARE- RELATED"/>
    <property type="match status" value="1"/>
</dbReference>
<evidence type="ECO:0000313" key="12">
    <source>
        <dbReference type="Proteomes" id="UP001140074"/>
    </source>
</evidence>
<feature type="transmembrane region" description="Helical" evidence="10">
    <location>
        <begin position="220"/>
        <end position="238"/>
    </location>
</feature>
<dbReference type="GO" id="GO:0006888">
    <property type="term" value="P:endoplasmic reticulum to Golgi vesicle-mediated transport"/>
    <property type="evidence" value="ECO:0007669"/>
    <property type="project" value="InterPro"/>
</dbReference>
<keyword evidence="5" id="KW-0653">Protein transport</keyword>
<evidence type="ECO:0000256" key="3">
    <source>
        <dbReference type="ARBA" id="ARBA00022448"/>
    </source>
</evidence>
<keyword evidence="6 10" id="KW-1133">Transmembrane helix</keyword>
<proteinExistence type="inferred from homology"/>
<dbReference type="GO" id="GO:0005801">
    <property type="term" value="C:cis-Golgi network"/>
    <property type="evidence" value="ECO:0007669"/>
    <property type="project" value="InterPro"/>
</dbReference>
<dbReference type="PANTHER" id="PTHR21094:SF2">
    <property type="entry name" value="GOLGI SNAP RECEPTOR COMPLEX MEMBER 1"/>
    <property type="match status" value="1"/>
</dbReference>
<organism evidence="11 12">
    <name type="scientific">Coemansia aciculifera</name>
    <dbReference type="NCBI Taxonomy" id="417176"/>
    <lineage>
        <taxon>Eukaryota</taxon>
        <taxon>Fungi</taxon>
        <taxon>Fungi incertae sedis</taxon>
        <taxon>Zoopagomycota</taxon>
        <taxon>Kickxellomycotina</taxon>
        <taxon>Kickxellomycetes</taxon>
        <taxon>Kickxellales</taxon>
        <taxon>Kickxellaceae</taxon>
        <taxon>Coemansia</taxon>
    </lineage>
</organism>
<evidence type="ECO:0000256" key="4">
    <source>
        <dbReference type="ARBA" id="ARBA00022692"/>
    </source>
</evidence>